<name>A0ABY1S645_CALBS</name>
<dbReference type="EMBL" id="FXXC01000001">
    <property type="protein sequence ID" value="SMR91726.1"/>
    <property type="molecule type" value="Genomic_DNA"/>
</dbReference>
<dbReference type="Proteomes" id="UP000196803">
    <property type="component" value="Unassembled WGS sequence"/>
</dbReference>
<organism evidence="2 3">
    <name type="scientific">Caldicellulosiruptor bescii</name>
    <name type="common">Anaerocellum thermophilum</name>
    <dbReference type="NCBI Taxonomy" id="31899"/>
    <lineage>
        <taxon>Bacteria</taxon>
        <taxon>Bacillati</taxon>
        <taxon>Bacillota</taxon>
        <taxon>Bacillota incertae sedis</taxon>
        <taxon>Caldicellulosiruptorales</taxon>
        <taxon>Caldicellulosiruptoraceae</taxon>
        <taxon>Caldicellulosiruptor</taxon>
    </lineage>
</organism>
<reference evidence="2 3" key="1">
    <citation type="submission" date="2017-05" db="EMBL/GenBank/DDBJ databases">
        <authorList>
            <person name="Varghese N."/>
            <person name="Submissions S."/>
        </authorList>
    </citation>
    <scope>NUCLEOTIDE SEQUENCE [LARGE SCALE GENOMIC DNA]</scope>
    <source>
        <strain evidence="2 3">MACB1020</strain>
    </source>
</reference>
<sequence>MKDIVIALIISATLIVLTYVVVIKAKGNIYVEINGKPPRIVIKKKNS</sequence>
<feature type="transmembrane region" description="Helical" evidence="1">
    <location>
        <begin position="6"/>
        <end position="23"/>
    </location>
</feature>
<proteinExistence type="predicted"/>
<dbReference type="RefSeq" id="WP_015908742.1">
    <property type="nucleotide sequence ID" value="NZ_FUZJ01000001.1"/>
</dbReference>
<gene>
    <name evidence="2" type="ORF">SAMN05216240_0618</name>
</gene>
<keyword evidence="3" id="KW-1185">Reference proteome</keyword>
<evidence type="ECO:0000313" key="2">
    <source>
        <dbReference type="EMBL" id="SMR91726.1"/>
    </source>
</evidence>
<accession>A0ABY1S645</accession>
<comment type="caution">
    <text evidence="2">The sequence shown here is derived from an EMBL/GenBank/DDBJ whole genome shotgun (WGS) entry which is preliminary data.</text>
</comment>
<evidence type="ECO:0000256" key="1">
    <source>
        <dbReference type="SAM" id="Phobius"/>
    </source>
</evidence>
<dbReference type="GeneID" id="60596206"/>
<evidence type="ECO:0000313" key="3">
    <source>
        <dbReference type="Proteomes" id="UP000196803"/>
    </source>
</evidence>
<keyword evidence="1" id="KW-0812">Transmembrane</keyword>
<keyword evidence="1" id="KW-0472">Membrane</keyword>
<keyword evidence="1" id="KW-1133">Transmembrane helix</keyword>
<protein>
    <submittedName>
        <fullName evidence="2">Uncharacterized protein</fullName>
    </submittedName>
</protein>